<keyword evidence="2" id="KW-0805">Transcription regulation</keyword>
<feature type="compositionally biased region" description="Polar residues" evidence="9">
    <location>
        <begin position="491"/>
        <end position="500"/>
    </location>
</feature>
<dbReference type="EMBL" id="PKFO01000001">
    <property type="protein sequence ID" value="PVH18973.1"/>
    <property type="molecule type" value="Genomic_DNA"/>
</dbReference>
<keyword evidence="12" id="KW-1185">Reference proteome</keyword>
<dbReference type="SMART" id="SM00415">
    <property type="entry name" value="HSF"/>
    <property type="match status" value="1"/>
</dbReference>
<evidence type="ECO:0000313" key="11">
    <source>
        <dbReference type="EMBL" id="PVH18973.1"/>
    </source>
</evidence>
<dbReference type="Proteomes" id="UP000244309">
    <property type="component" value="Unassembled WGS sequence"/>
</dbReference>
<protein>
    <recommendedName>
        <fullName evidence="6">Heat shock transcription factor</fullName>
    </recommendedName>
    <alternativeName>
        <fullName evidence="7">Heat shock factor protein</fullName>
    </alternativeName>
</protein>
<dbReference type="STRING" id="45357.A0A2V1AP03"/>
<dbReference type="GO" id="GO:0043565">
    <property type="term" value="F:sequence-specific DNA binding"/>
    <property type="evidence" value="ECO:0007669"/>
    <property type="project" value="InterPro"/>
</dbReference>
<feature type="compositionally biased region" description="Polar residues" evidence="9">
    <location>
        <begin position="622"/>
        <end position="635"/>
    </location>
</feature>
<comment type="caution">
    <text evidence="11">The sequence shown here is derived from an EMBL/GenBank/DDBJ whole genome shotgun (WGS) entry which is preliminary data.</text>
</comment>
<feature type="region of interest" description="Disordered" evidence="9">
    <location>
        <begin position="410"/>
        <end position="502"/>
    </location>
</feature>
<name>A0A2V1AP03_9ASCO</name>
<feature type="compositionally biased region" description="Pro residues" evidence="9">
    <location>
        <begin position="670"/>
        <end position="680"/>
    </location>
</feature>
<reference evidence="11 12" key="1">
    <citation type="submission" date="2017-12" db="EMBL/GenBank/DDBJ databases">
        <title>Genome Sequence of a Multidrug-Resistant Candida haemulonii Isolate from a Patient with Chronic Leg Ulcers in Israel.</title>
        <authorList>
            <person name="Chow N.A."/>
            <person name="Gade L."/>
            <person name="Batra D."/>
            <person name="Rowe L.A."/>
            <person name="Ben-Ami R."/>
            <person name="Loparev V.N."/>
            <person name="Litvintseva A.P."/>
        </authorList>
    </citation>
    <scope>NUCLEOTIDE SEQUENCE [LARGE SCALE GENOMIC DNA]</scope>
    <source>
        <strain evidence="11 12">B11899</strain>
    </source>
</reference>
<feature type="region of interest" description="Disordered" evidence="9">
    <location>
        <begin position="1"/>
        <end position="112"/>
    </location>
</feature>
<dbReference type="GeneID" id="37006596"/>
<feature type="compositionally biased region" description="Low complexity" evidence="9">
    <location>
        <begin position="681"/>
        <end position="691"/>
    </location>
</feature>
<keyword evidence="3" id="KW-0238">DNA-binding</keyword>
<evidence type="ECO:0000256" key="6">
    <source>
        <dbReference type="ARBA" id="ARBA00068818"/>
    </source>
</evidence>
<evidence type="ECO:0000256" key="9">
    <source>
        <dbReference type="SAM" id="MobiDB-lite"/>
    </source>
</evidence>
<feature type="region of interest" description="Disordered" evidence="9">
    <location>
        <begin position="218"/>
        <end position="297"/>
    </location>
</feature>
<dbReference type="RefSeq" id="XP_025339913.1">
    <property type="nucleotide sequence ID" value="XM_025484982.1"/>
</dbReference>
<feature type="compositionally biased region" description="Polar residues" evidence="9">
    <location>
        <begin position="265"/>
        <end position="277"/>
    </location>
</feature>
<proteinExistence type="inferred from homology"/>
<dbReference type="Gene3D" id="1.10.10.10">
    <property type="entry name" value="Winged helix-like DNA-binding domain superfamily/Winged helix DNA-binding domain"/>
    <property type="match status" value="1"/>
</dbReference>
<evidence type="ECO:0000256" key="2">
    <source>
        <dbReference type="ARBA" id="ARBA00023015"/>
    </source>
</evidence>
<feature type="compositionally biased region" description="Polar residues" evidence="9">
    <location>
        <begin position="415"/>
        <end position="432"/>
    </location>
</feature>
<evidence type="ECO:0000256" key="3">
    <source>
        <dbReference type="ARBA" id="ARBA00023125"/>
    </source>
</evidence>
<feature type="compositionally biased region" description="Low complexity" evidence="9">
    <location>
        <begin position="278"/>
        <end position="294"/>
    </location>
</feature>
<organism evidence="11 12">
    <name type="scientific">Candidozyma haemuli</name>
    <dbReference type="NCBI Taxonomy" id="45357"/>
    <lineage>
        <taxon>Eukaryota</taxon>
        <taxon>Fungi</taxon>
        <taxon>Dikarya</taxon>
        <taxon>Ascomycota</taxon>
        <taxon>Saccharomycotina</taxon>
        <taxon>Pichiomycetes</taxon>
        <taxon>Metschnikowiaceae</taxon>
        <taxon>Candidozyma</taxon>
    </lineage>
</organism>
<evidence type="ECO:0000256" key="1">
    <source>
        <dbReference type="ARBA" id="ARBA00004123"/>
    </source>
</evidence>
<feature type="compositionally biased region" description="Polar residues" evidence="9">
    <location>
        <begin position="337"/>
        <end position="350"/>
    </location>
</feature>
<dbReference type="PANTHER" id="PTHR10015:SF396">
    <property type="entry name" value="FLOCCULATION SUPPRESSION PROTEIN"/>
    <property type="match status" value="1"/>
</dbReference>
<feature type="region of interest" description="Disordered" evidence="9">
    <location>
        <begin position="319"/>
        <end position="350"/>
    </location>
</feature>
<feature type="compositionally biased region" description="Low complexity" evidence="9">
    <location>
        <begin position="453"/>
        <end position="469"/>
    </location>
</feature>
<gene>
    <name evidence="11" type="ORF">CXQ85_001265</name>
</gene>
<keyword evidence="4" id="KW-0804">Transcription</keyword>
<feature type="compositionally biased region" description="Low complexity" evidence="9">
    <location>
        <begin position="74"/>
        <end position="89"/>
    </location>
</feature>
<dbReference type="GO" id="GO:0003700">
    <property type="term" value="F:DNA-binding transcription factor activity"/>
    <property type="evidence" value="ECO:0007669"/>
    <property type="project" value="InterPro"/>
</dbReference>
<dbReference type="SUPFAM" id="SSF46785">
    <property type="entry name" value="Winged helix' DNA-binding domain"/>
    <property type="match status" value="1"/>
</dbReference>
<feature type="compositionally biased region" description="Polar residues" evidence="9">
    <location>
        <begin position="559"/>
        <end position="569"/>
    </location>
</feature>
<dbReference type="InterPro" id="IPR036388">
    <property type="entry name" value="WH-like_DNA-bd_sf"/>
</dbReference>
<feature type="domain" description="HSF-type DNA-binding" evidence="10">
    <location>
        <begin position="115"/>
        <end position="211"/>
    </location>
</feature>
<dbReference type="InterPro" id="IPR000232">
    <property type="entry name" value="HSF_DNA-bd"/>
</dbReference>
<sequence length="792" mass="88102">MALPSPEESLVHHDALRPSHLHQPHQPQQPSNLPLQRDPEHHDPAEHHNGSVNTAKPPSHLPHPLPPPHHHHPQQPQQHQSHQPHQPQHQPQPQPQHQPHGQTIIDDSRSSAPKTQTVFIHKLYDMLEDQTLSHLIWWSPTHDSFCLYPGEEFSNVLAQYFKHTNIASFIRQLNMYGFHKTPTGQTRWEFRHAANQFRKGDVDSLRLIKRKSSKVMSTPKEIVNLKSLPPTSNPASTNNTSTNATNDSDSESPESASKQQYHRSLYQQSWKQQSAQKPNTPSSPNGHPSNPPNSMYYQGYPAVHPYPGIPHSMTMPVPVSPSSPPYPEHPIPTPSSYVSQSQSRQASNQTSIAVDQSINLKLIEMSTSISSLRASYDELQHRYDSLYAGYQQNQQDMVQLLDILESGEEERLKTPGTTGSTPAPDSLRTSVSVDEVRSFRKRILSRNGESERPATVPATASVQASASAPAAPPQNIQNGPASGPGPEESLSRVSSNSNIVPQHYPLNPNYSLYNNSENGFRHFKLGSEDSQAQNNRHFSVLMDPLQTKALKGPGEELKSSSPLSAANQAKDSRPPVPLVQQYQPKVSQQSTPSLYQPFMRNESAHQQRTVSLPILDKVMPQTFSSQQRHSTTALLNNEKRPLSPGHVAPIGTPAAKTYTSNPMATSAPIQAPPSNAPSPAPTSSSPQPQTQFEAKGVLPSVKELDKSIKRSASGRLSDILTDDEDPNIKKSRFKRVLKSKTDMPIANDNTDTLVYLVYMDYLSKLLNEAGQEGMSERSLEEKHEELMRYYRG</sequence>
<evidence type="ECO:0000256" key="8">
    <source>
        <dbReference type="RuleBase" id="RU004020"/>
    </source>
</evidence>
<evidence type="ECO:0000256" key="5">
    <source>
        <dbReference type="ARBA" id="ARBA00023242"/>
    </source>
</evidence>
<feature type="compositionally biased region" description="Pro residues" evidence="9">
    <location>
        <begin position="319"/>
        <end position="333"/>
    </location>
</feature>
<feature type="compositionally biased region" description="Low complexity" evidence="9">
    <location>
        <begin position="233"/>
        <end position="247"/>
    </location>
</feature>
<comment type="similarity">
    <text evidence="8">Belongs to the HSF family.</text>
</comment>
<dbReference type="AlphaFoldDB" id="A0A2V1AP03"/>
<keyword evidence="5" id="KW-0539">Nucleus</keyword>
<dbReference type="InterPro" id="IPR036390">
    <property type="entry name" value="WH_DNA-bd_sf"/>
</dbReference>
<feature type="region of interest" description="Disordered" evidence="9">
    <location>
        <begin position="551"/>
        <end position="576"/>
    </location>
</feature>
<comment type="subcellular location">
    <subcellularLocation>
        <location evidence="1">Nucleus</location>
    </subcellularLocation>
</comment>
<dbReference type="PRINTS" id="PR00056">
    <property type="entry name" value="HSFDOMAIN"/>
</dbReference>
<dbReference type="CDD" id="cd13732">
    <property type="entry name" value="HFD_CENP-W"/>
    <property type="match status" value="1"/>
</dbReference>
<feature type="compositionally biased region" description="Basic and acidic residues" evidence="9">
    <location>
        <begin position="37"/>
        <end position="49"/>
    </location>
</feature>
<dbReference type="GO" id="GO:0005634">
    <property type="term" value="C:nucleus"/>
    <property type="evidence" value="ECO:0007669"/>
    <property type="project" value="UniProtKB-SubCell"/>
</dbReference>
<evidence type="ECO:0000256" key="7">
    <source>
        <dbReference type="ARBA" id="ARBA00084017"/>
    </source>
</evidence>
<feature type="compositionally biased region" description="Low complexity" evidence="9">
    <location>
        <begin position="24"/>
        <end position="36"/>
    </location>
</feature>
<feature type="region of interest" description="Disordered" evidence="9">
    <location>
        <begin position="622"/>
        <end position="699"/>
    </location>
</feature>
<dbReference type="FunFam" id="1.10.10.10:FF:000027">
    <property type="entry name" value="Heat shock transcription factor 1"/>
    <property type="match status" value="1"/>
</dbReference>
<dbReference type="VEuPathDB" id="FungiDB:CXQ85_001265"/>
<evidence type="ECO:0000256" key="4">
    <source>
        <dbReference type="ARBA" id="ARBA00023163"/>
    </source>
</evidence>
<evidence type="ECO:0000259" key="10">
    <source>
        <dbReference type="SMART" id="SM00415"/>
    </source>
</evidence>
<dbReference type="Pfam" id="PF00447">
    <property type="entry name" value="HSF_DNA-bind"/>
    <property type="match status" value="1"/>
</dbReference>
<evidence type="ECO:0000313" key="12">
    <source>
        <dbReference type="Proteomes" id="UP000244309"/>
    </source>
</evidence>
<accession>A0A2V1AP03</accession>
<dbReference type="OrthoDB" id="60033at2759"/>
<dbReference type="PANTHER" id="PTHR10015">
    <property type="entry name" value="HEAT SHOCK TRANSCRIPTION FACTOR"/>
    <property type="match status" value="1"/>
</dbReference>